<proteinExistence type="predicted"/>
<dbReference type="Pfam" id="PF21058">
    <property type="entry name" value="Stereocilin"/>
    <property type="match status" value="1"/>
</dbReference>
<organism evidence="2 3">
    <name type="scientific">Cirrhinus mrigala</name>
    <name type="common">Mrigala</name>
    <dbReference type="NCBI Taxonomy" id="683832"/>
    <lineage>
        <taxon>Eukaryota</taxon>
        <taxon>Metazoa</taxon>
        <taxon>Chordata</taxon>
        <taxon>Craniata</taxon>
        <taxon>Vertebrata</taxon>
        <taxon>Euteleostomi</taxon>
        <taxon>Actinopterygii</taxon>
        <taxon>Neopterygii</taxon>
        <taxon>Teleostei</taxon>
        <taxon>Ostariophysi</taxon>
        <taxon>Cypriniformes</taxon>
        <taxon>Cyprinidae</taxon>
        <taxon>Labeoninae</taxon>
        <taxon>Labeonini</taxon>
        <taxon>Cirrhinus</taxon>
    </lineage>
</organism>
<dbReference type="InterPro" id="IPR048992">
    <property type="entry name" value="Stereocilin_LRR"/>
</dbReference>
<name>A0ABD0QTM8_CIRMR</name>
<feature type="domain" description="Stereocilin LRR" evidence="1">
    <location>
        <begin position="260"/>
        <end position="295"/>
    </location>
</feature>
<evidence type="ECO:0000313" key="2">
    <source>
        <dbReference type="EMBL" id="KAL0189570.1"/>
    </source>
</evidence>
<gene>
    <name evidence="2" type="ORF">M9458_016669</name>
</gene>
<evidence type="ECO:0000313" key="3">
    <source>
        <dbReference type="Proteomes" id="UP001529510"/>
    </source>
</evidence>
<reference evidence="2 3" key="1">
    <citation type="submission" date="2024-05" db="EMBL/GenBank/DDBJ databases">
        <title>Genome sequencing and assembly of Indian major carp, Cirrhinus mrigala (Hamilton, 1822).</title>
        <authorList>
            <person name="Mohindra V."/>
            <person name="Chowdhury L.M."/>
            <person name="Lal K."/>
            <person name="Jena J.K."/>
        </authorList>
    </citation>
    <scope>NUCLEOTIDE SEQUENCE [LARGE SCALE GENOMIC DNA]</scope>
    <source>
        <strain evidence="2">CM1030</strain>
        <tissue evidence="2">Blood</tissue>
    </source>
</reference>
<protein>
    <recommendedName>
        <fullName evidence="1">Stereocilin LRR domain-containing protein</fullName>
    </recommendedName>
</protein>
<feature type="non-terminal residue" evidence="2">
    <location>
        <position position="295"/>
    </location>
</feature>
<dbReference type="AlphaFoldDB" id="A0ABD0QTM8"/>
<evidence type="ECO:0000259" key="1">
    <source>
        <dbReference type="Pfam" id="PF21058"/>
    </source>
</evidence>
<accession>A0ABD0QTM8</accession>
<keyword evidence="3" id="KW-1185">Reference proteome</keyword>
<dbReference type="EMBL" id="JAMKFB020000007">
    <property type="protein sequence ID" value="KAL0189570.1"/>
    <property type="molecule type" value="Genomic_DNA"/>
</dbReference>
<dbReference type="Proteomes" id="UP001529510">
    <property type="component" value="Unassembled WGS sequence"/>
</dbReference>
<sequence length="295" mass="32839">VEVTRDYQYLNQSSIDDLCLQLSNDISVGSPPDATEDCLTLLSSKTLTAQDFRRCFLPNNTALIASLCGNESSQIPQDGSWAAEYCSKVIPNHSHSAPKDNCDYLNWKVEYFMNTTALEICSSKAGLKDYICKNATLYLTLVRKQPSLLDYCLNSEDKQGSKCVLQKLFDMLPAPYDFDTSQLCVNPLPILQDAIHKFTLCEGAVDERTGWLATVSYVLRVLDFVVGLSAGLDEGEREVRQSLGQAILLSSLQDNASFWATLRPDASISVLHTVAVFLKREQNYTLKEDLLSCFS</sequence>
<feature type="non-terminal residue" evidence="2">
    <location>
        <position position="1"/>
    </location>
</feature>
<comment type="caution">
    <text evidence="2">The sequence shown here is derived from an EMBL/GenBank/DDBJ whole genome shotgun (WGS) entry which is preliminary data.</text>
</comment>